<dbReference type="PRINTS" id="PR00145">
    <property type="entry name" value="ARGSUCLYASE"/>
</dbReference>
<dbReference type="Pfam" id="PF00206">
    <property type="entry name" value="Lyase_1"/>
    <property type="match status" value="1"/>
</dbReference>
<dbReference type="PANTHER" id="PTHR43172">
    <property type="entry name" value="ADENYLOSUCCINATE LYASE"/>
    <property type="match status" value="1"/>
</dbReference>
<dbReference type="InterPro" id="IPR022761">
    <property type="entry name" value="Fumarate_lyase_N"/>
</dbReference>
<evidence type="ECO:0000313" key="3">
    <source>
        <dbReference type="EMBL" id="WFE90012.1"/>
    </source>
</evidence>
<dbReference type="InterPro" id="IPR000362">
    <property type="entry name" value="Fumarate_lyase_fam"/>
</dbReference>
<reference evidence="3 4" key="1">
    <citation type="submission" date="2023-03" db="EMBL/GenBank/DDBJ databases">
        <title>Roseibium porphyridii sp. nov. and Roseibium rhodosorbium sp. nov. isolated from marine algae, Porphyridium cruentum and Rhodosorus marinus, respectively.</title>
        <authorList>
            <person name="Lee M.W."/>
            <person name="Choi B.J."/>
            <person name="Lee J.K."/>
            <person name="Choi D.G."/>
            <person name="Baek J.H."/>
            <person name="Bayburt H."/>
            <person name="Kim J.M."/>
            <person name="Han D.M."/>
            <person name="Kim K.H."/>
            <person name="Jeon C.O."/>
        </authorList>
    </citation>
    <scope>NUCLEOTIDE SEQUENCE [LARGE SCALE GENOMIC DNA]</scope>
    <source>
        <strain evidence="3 4">KMA01</strain>
    </source>
</reference>
<accession>A0ABY8F3D9</accession>
<dbReference type="PANTHER" id="PTHR43172:SF2">
    <property type="entry name" value="ADENYLOSUCCINATE LYASE C-TERMINAL DOMAIN-CONTAINING PROTEIN"/>
    <property type="match status" value="1"/>
</dbReference>
<feature type="domain" description="Fumarate lyase N-terminal" evidence="2">
    <location>
        <begin position="26"/>
        <end position="290"/>
    </location>
</feature>
<dbReference type="Gene3D" id="1.20.200.10">
    <property type="entry name" value="Fumarase/aspartase (Central domain)"/>
    <property type="match status" value="1"/>
</dbReference>
<name>A0ABY8F3D9_9HYPH</name>
<dbReference type="SUPFAM" id="SSF48557">
    <property type="entry name" value="L-aspartase-like"/>
    <property type="match status" value="1"/>
</dbReference>
<dbReference type="GO" id="GO:0016829">
    <property type="term" value="F:lyase activity"/>
    <property type="evidence" value="ECO:0007669"/>
    <property type="project" value="UniProtKB-KW"/>
</dbReference>
<dbReference type="PRINTS" id="PR00149">
    <property type="entry name" value="FUMRATELYASE"/>
</dbReference>
<keyword evidence="3" id="KW-0456">Lyase</keyword>
<dbReference type="PROSITE" id="PS00163">
    <property type="entry name" value="FUMARATE_LYASES"/>
    <property type="match status" value="1"/>
</dbReference>
<organism evidence="3 4">
    <name type="scientific">Roseibium porphyridii</name>
    <dbReference type="NCBI Taxonomy" id="2866279"/>
    <lineage>
        <taxon>Bacteria</taxon>
        <taxon>Pseudomonadati</taxon>
        <taxon>Pseudomonadota</taxon>
        <taxon>Alphaproteobacteria</taxon>
        <taxon>Hyphomicrobiales</taxon>
        <taxon>Stappiaceae</taxon>
        <taxon>Roseibium</taxon>
    </lineage>
</organism>
<sequence length="440" mass="46754">MSVSLFSSPVYADLFADEELARLLSDDSDVAHFIVFEQALAVVQGRLGIIPAIAAAEIETKLAHARVDPARLAPGTQAAGVPVPALVTELRELVGQDAGAWLHWGATSQDVMDTAMMMQAKAVFGILSARLAKLLDTLQRQSNRHAGVLMAGRTRSQVSTPITLGYRIAQWAHPLIDAEAALPELRHGALKVQFGGASGTNNAIYPDGPAVSKALSQELGLADSPSWHVNRTPLLKISSWLVQLTAALSKMAQDLVLLGRSDIGEVTSGAGGGSSTMPQKSNPVQAETIQVLHQLSITAEHGLIIAANPAEERDGAKWPLEWHCLPQLFLCTGRSLQHAQALAESLTPRPDGLSGTIDANPAIMAEAASFALAKAGISRAVAKETVAAASTDNIPFTEALSNRSSVEINWPETLDPITAIRPAQEMAKQIFSRRQHQSTD</sequence>
<dbReference type="Proteomes" id="UP001209803">
    <property type="component" value="Chromosome"/>
</dbReference>
<dbReference type="RefSeq" id="WP_265679992.1">
    <property type="nucleotide sequence ID" value="NZ_CP120863.1"/>
</dbReference>
<proteinExistence type="inferred from homology"/>
<dbReference type="InterPro" id="IPR008948">
    <property type="entry name" value="L-Aspartase-like"/>
</dbReference>
<protein>
    <submittedName>
        <fullName evidence="3">Lyase family protein</fullName>
    </submittedName>
</protein>
<gene>
    <name evidence="3" type="ORF">K1718_01270</name>
</gene>
<dbReference type="InterPro" id="IPR020557">
    <property type="entry name" value="Fumarate_lyase_CS"/>
</dbReference>
<comment type="similarity">
    <text evidence="1">Belongs to the class-II fumarase/aspartase family.</text>
</comment>
<evidence type="ECO:0000256" key="1">
    <source>
        <dbReference type="ARBA" id="ARBA00034772"/>
    </source>
</evidence>
<keyword evidence="4" id="KW-1185">Reference proteome</keyword>
<dbReference type="EMBL" id="CP120863">
    <property type="protein sequence ID" value="WFE90012.1"/>
    <property type="molecule type" value="Genomic_DNA"/>
</dbReference>
<evidence type="ECO:0000259" key="2">
    <source>
        <dbReference type="Pfam" id="PF00206"/>
    </source>
</evidence>
<evidence type="ECO:0000313" key="4">
    <source>
        <dbReference type="Proteomes" id="UP001209803"/>
    </source>
</evidence>